<feature type="signal peptide" evidence="1">
    <location>
        <begin position="1"/>
        <end position="17"/>
    </location>
</feature>
<reference evidence="2 3" key="1">
    <citation type="submission" date="2017-12" db="EMBL/GenBank/DDBJ databases">
        <authorList>
            <person name="Pombert J.-F."/>
            <person name="Haag K.L."/>
            <person name="Ebert D."/>
        </authorList>
    </citation>
    <scope>NUCLEOTIDE SEQUENCE [LARGE SCALE GENOMIC DNA]</scope>
    <source>
        <strain evidence="2">IL-G-3</strain>
    </source>
</reference>
<keyword evidence="1" id="KW-0732">Signal</keyword>
<gene>
    <name evidence="2" type="ORF">CWI38_0008p0080</name>
</gene>
<organism evidence="2 3">
    <name type="scientific">Hamiltosporidium tvaerminnensis</name>
    <dbReference type="NCBI Taxonomy" id="1176355"/>
    <lineage>
        <taxon>Eukaryota</taxon>
        <taxon>Fungi</taxon>
        <taxon>Fungi incertae sedis</taxon>
        <taxon>Microsporidia</taxon>
        <taxon>Dubosqiidae</taxon>
        <taxon>Hamiltosporidium</taxon>
    </lineage>
</organism>
<feature type="chain" id="PRO_5020705450" evidence="1">
    <location>
        <begin position="18"/>
        <end position="89"/>
    </location>
</feature>
<dbReference type="AlphaFoldDB" id="A0A4Q9M2L3"/>
<sequence length="89" mass="10239">MLCKLLGLAIVLNYSLNNYFKNVTEIYNIVNASRYLASTSRITASNIDKNIENDTEVCRDFEEYKTRIIECKDSNKIKRNLLNGDSVLI</sequence>
<dbReference type="EMBL" id="PITK01000008">
    <property type="protein sequence ID" value="TBU20935.1"/>
    <property type="molecule type" value="Genomic_DNA"/>
</dbReference>
<proteinExistence type="predicted"/>
<keyword evidence="3" id="KW-1185">Reference proteome</keyword>
<name>A0A4Q9M2L3_9MICR</name>
<accession>A0A4Q9M2L3</accession>
<evidence type="ECO:0000313" key="3">
    <source>
        <dbReference type="Proteomes" id="UP000292282"/>
    </source>
</evidence>
<evidence type="ECO:0000313" key="2">
    <source>
        <dbReference type="EMBL" id="TBU20935.1"/>
    </source>
</evidence>
<dbReference type="VEuPathDB" id="MicrosporidiaDB:CWI38_0008p0080"/>
<evidence type="ECO:0000256" key="1">
    <source>
        <dbReference type="SAM" id="SignalP"/>
    </source>
</evidence>
<comment type="caution">
    <text evidence="2">The sequence shown here is derived from an EMBL/GenBank/DDBJ whole genome shotgun (WGS) entry which is preliminary data.</text>
</comment>
<protein>
    <submittedName>
        <fullName evidence="2">Uncharacterized protein</fullName>
    </submittedName>
</protein>
<dbReference type="Proteomes" id="UP000292282">
    <property type="component" value="Unassembled WGS sequence"/>
</dbReference>